<organism evidence="2 3">
    <name type="scientific">Serinibacter salmoneus</name>
    <dbReference type="NCBI Taxonomy" id="556530"/>
    <lineage>
        <taxon>Bacteria</taxon>
        <taxon>Bacillati</taxon>
        <taxon>Actinomycetota</taxon>
        <taxon>Actinomycetes</taxon>
        <taxon>Micrococcales</taxon>
        <taxon>Beutenbergiaceae</taxon>
        <taxon>Serinibacter</taxon>
    </lineage>
</organism>
<comment type="caution">
    <text evidence="2">The sequence shown here is derived from an EMBL/GenBank/DDBJ whole genome shotgun (WGS) entry which is preliminary data.</text>
</comment>
<feature type="transmembrane region" description="Helical" evidence="1">
    <location>
        <begin position="33"/>
        <end position="53"/>
    </location>
</feature>
<feature type="transmembrane region" description="Helical" evidence="1">
    <location>
        <begin position="65"/>
        <end position="86"/>
    </location>
</feature>
<name>A0A2A9CYI4_9MICO</name>
<feature type="transmembrane region" description="Helical" evidence="1">
    <location>
        <begin position="92"/>
        <end position="112"/>
    </location>
</feature>
<protein>
    <recommendedName>
        <fullName evidence="4">Integral membrane protein</fullName>
    </recommendedName>
</protein>
<dbReference type="EMBL" id="PDJD01000001">
    <property type="protein sequence ID" value="PFG19494.1"/>
    <property type="molecule type" value="Genomic_DNA"/>
</dbReference>
<keyword evidence="1" id="KW-1133">Transmembrane helix</keyword>
<evidence type="ECO:0000313" key="2">
    <source>
        <dbReference type="EMBL" id="PFG19494.1"/>
    </source>
</evidence>
<evidence type="ECO:0000313" key="3">
    <source>
        <dbReference type="Proteomes" id="UP000224915"/>
    </source>
</evidence>
<dbReference type="OrthoDB" id="5197832at2"/>
<dbReference type="AlphaFoldDB" id="A0A2A9CYI4"/>
<accession>A0A2A9CYI4</accession>
<dbReference type="RefSeq" id="WP_098468607.1">
    <property type="nucleotide sequence ID" value="NZ_PDJD01000001.1"/>
</dbReference>
<evidence type="ECO:0008006" key="4">
    <source>
        <dbReference type="Google" id="ProtNLM"/>
    </source>
</evidence>
<keyword evidence="1" id="KW-0472">Membrane</keyword>
<gene>
    <name evidence="2" type="ORF">ATL40_1058</name>
</gene>
<evidence type="ECO:0000256" key="1">
    <source>
        <dbReference type="SAM" id="Phobius"/>
    </source>
</evidence>
<dbReference type="Proteomes" id="UP000224915">
    <property type="component" value="Unassembled WGS sequence"/>
</dbReference>
<sequence length="117" mass="12386">MLLAIVLACAAAAVVGIWALVHAVTDRPVLGRQVPALVAAEVLLLVQAIVAGIQIAAGHRVADPVTLWGYLVTVALMFPIAFGWAFVERSRWSSVVLVVAGVAVLAMQMRVYQLWGA</sequence>
<proteinExistence type="predicted"/>
<keyword evidence="3" id="KW-1185">Reference proteome</keyword>
<keyword evidence="1" id="KW-0812">Transmembrane</keyword>
<reference evidence="2 3" key="1">
    <citation type="submission" date="2017-10" db="EMBL/GenBank/DDBJ databases">
        <title>Sequencing the genomes of 1000 actinobacteria strains.</title>
        <authorList>
            <person name="Klenk H.-P."/>
        </authorList>
    </citation>
    <scope>NUCLEOTIDE SEQUENCE [LARGE SCALE GENOMIC DNA]</scope>
    <source>
        <strain evidence="2 3">DSM 21801</strain>
    </source>
</reference>